<evidence type="ECO:0000256" key="1">
    <source>
        <dbReference type="ARBA" id="ARBA00023015"/>
    </source>
</evidence>
<keyword evidence="6" id="KW-1185">Reference proteome</keyword>
<evidence type="ECO:0000313" key="6">
    <source>
        <dbReference type="Proteomes" id="UP000664360"/>
    </source>
</evidence>
<evidence type="ECO:0000259" key="4">
    <source>
        <dbReference type="Pfam" id="PF08280"/>
    </source>
</evidence>
<dbReference type="Pfam" id="PF05043">
    <property type="entry name" value="Mga"/>
    <property type="match status" value="1"/>
</dbReference>
<dbReference type="PANTHER" id="PTHR30185:SF18">
    <property type="entry name" value="TRANSCRIPTIONAL REGULATOR MTLR"/>
    <property type="match status" value="1"/>
</dbReference>
<dbReference type="Gene3D" id="3.40.50.2300">
    <property type="match status" value="1"/>
</dbReference>
<feature type="domain" description="Mga helix-turn-helix" evidence="3">
    <location>
        <begin position="80"/>
        <end position="162"/>
    </location>
</feature>
<evidence type="ECO:0000259" key="3">
    <source>
        <dbReference type="Pfam" id="PF05043"/>
    </source>
</evidence>
<dbReference type="InterPro" id="IPR050661">
    <property type="entry name" value="BglG_antiterminators"/>
</dbReference>
<gene>
    <name evidence="5" type="ORF">DOK79_003080</name>
</gene>
<dbReference type="Pfam" id="PF08280">
    <property type="entry name" value="HTH_Mga"/>
    <property type="match status" value="1"/>
</dbReference>
<accession>A0ABZ2T0I8</accession>
<reference evidence="5 6" key="2">
    <citation type="submission" date="2024-03" db="EMBL/GenBank/DDBJ databases">
        <title>The Genome Sequence of Enterococcus sp. DIV1094.</title>
        <authorList>
            <consortium name="The Broad Institute Genomics Platform"/>
            <consortium name="The Broad Institute Microbial Omics Core"/>
            <consortium name="The Broad Institute Genomic Center for Infectious Diseases"/>
            <person name="Earl A."/>
            <person name="Manson A."/>
            <person name="Gilmore M."/>
            <person name="Schwartman J."/>
            <person name="Shea T."/>
            <person name="Abouelleil A."/>
            <person name="Cao P."/>
            <person name="Chapman S."/>
            <person name="Cusick C."/>
            <person name="Young S."/>
            <person name="Neafsey D."/>
            <person name="Nusbaum C."/>
            <person name="Birren B."/>
        </authorList>
    </citation>
    <scope>NUCLEOTIDE SEQUENCE [LARGE SCALE GENOMIC DNA]</scope>
    <source>
        <strain evidence="5 6">DIV1094</strain>
    </source>
</reference>
<dbReference type="InterPro" id="IPR013199">
    <property type="entry name" value="HTH_Mga_DNA-bd_dom"/>
</dbReference>
<proteinExistence type="predicted"/>
<dbReference type="EMBL" id="CP147250">
    <property type="protein sequence ID" value="WYJ81495.1"/>
    <property type="molecule type" value="Genomic_DNA"/>
</dbReference>
<dbReference type="RefSeq" id="WP_206856170.1">
    <property type="nucleotide sequence ID" value="NZ_CP147250.1"/>
</dbReference>
<keyword evidence="1" id="KW-0805">Transcription regulation</keyword>
<name>A0ABZ2T0I8_9ENTE</name>
<organism evidence="5 6">
    <name type="scientific">Candidatus Enterococcus mangumiae</name>
    <dbReference type="NCBI Taxonomy" id="2230878"/>
    <lineage>
        <taxon>Bacteria</taxon>
        <taxon>Bacillati</taxon>
        <taxon>Bacillota</taxon>
        <taxon>Bacilli</taxon>
        <taxon>Lactobacillales</taxon>
        <taxon>Enterococcaceae</taxon>
        <taxon>Enterococcus</taxon>
    </lineage>
</organism>
<evidence type="ECO:0000256" key="2">
    <source>
        <dbReference type="ARBA" id="ARBA00023163"/>
    </source>
</evidence>
<sequence>MQTFLTKISQKKIILLEYLLEKDTWCSMQELKEILTVTEKSILHYIEELSLLFLEYGENITLENRNNKQFWIHKKKDFPIYNIYLYFYKDSYNYQLIDFMYHYPDESLESFAKSQYTNVSTVFRYAKLLVPYFERHRFKFQPFKLELNAEEIAVRSFFYYFYWNSTRHSEKSWPFKTSLSIIKNYINAFEEIYQVSLSSLQRRMLSYWLTINLERSKIRAIKINQFYRKVVDNDYNFSYLNQWVDEMNLDLSLDERYFLYQIIYSFGIIDGNKKYENSHATIHKKVNTPSFRAVLNLAVALEQQFQFKLDIEDPELIFNFVAFHERSSLFFGNTDLFFNRSYIKEIQEENLRASIVMEDCHKILKNTSDSEVTALLENWEQLFLSYYFILDYYDLFLCNVDPIKILIQDDLHHTHRLWLMNKIQTYYGHAYFFAFYDYQTEVSEVDLVISNYYLNTEKTPLLLMKNIPTNRNWRQLDELLSKIAYKKANFLKEN</sequence>
<feature type="domain" description="M protein trans-acting positive regulator (MGA) HTH" evidence="4">
    <location>
        <begin position="6"/>
        <end position="54"/>
    </location>
</feature>
<evidence type="ECO:0008006" key="7">
    <source>
        <dbReference type="Google" id="ProtNLM"/>
    </source>
</evidence>
<keyword evidence="2" id="KW-0804">Transcription</keyword>
<dbReference type="Proteomes" id="UP000664360">
    <property type="component" value="Chromosome"/>
</dbReference>
<dbReference type="PANTHER" id="PTHR30185">
    <property type="entry name" value="CRYPTIC BETA-GLUCOSIDE BGL OPERON ANTITERMINATOR"/>
    <property type="match status" value="1"/>
</dbReference>
<protein>
    <recommendedName>
        <fullName evidence="7">DNA-binding protein</fullName>
    </recommendedName>
</protein>
<reference evidence="5 6" key="1">
    <citation type="submission" date="2021-03" db="EMBL/GenBank/DDBJ databases">
        <authorList>
            <person name="Gilmore M.S."/>
            <person name="Schwartzman J."/>
            <person name="Van Tyne D."/>
            <person name="Martin M."/>
            <person name="Earl A.M."/>
            <person name="Manson A.L."/>
            <person name="Straub T."/>
            <person name="Salamzade R."/>
            <person name="Saavedra J."/>
            <person name="Lebreton F."/>
            <person name="Prichula J."/>
            <person name="Schaufler K."/>
            <person name="Gaca A."/>
            <person name="Sgardioli B."/>
            <person name="Wagenaar J."/>
            <person name="Strong T."/>
        </authorList>
    </citation>
    <scope>NUCLEOTIDE SEQUENCE [LARGE SCALE GENOMIC DNA]</scope>
    <source>
        <strain evidence="5 6">DIV1094</strain>
    </source>
</reference>
<dbReference type="InterPro" id="IPR007737">
    <property type="entry name" value="Mga_HTH"/>
</dbReference>
<evidence type="ECO:0000313" key="5">
    <source>
        <dbReference type="EMBL" id="WYJ81495.1"/>
    </source>
</evidence>